<gene>
    <name evidence="2" type="ORF">Solumvirus2_8</name>
</gene>
<dbReference type="GO" id="GO:0004674">
    <property type="term" value="F:protein serine/threonine kinase activity"/>
    <property type="evidence" value="ECO:0007669"/>
    <property type="project" value="UniProtKB-KW"/>
</dbReference>
<dbReference type="Gene3D" id="3.30.200.20">
    <property type="entry name" value="Phosphorylase Kinase, domain 1"/>
    <property type="match status" value="1"/>
</dbReference>
<keyword evidence="2" id="KW-0808">Transferase</keyword>
<protein>
    <submittedName>
        <fullName evidence="2">Putative meiosis specific serine/threonine protein kinase MEK1</fullName>
    </submittedName>
</protein>
<dbReference type="PROSITE" id="PS50011">
    <property type="entry name" value="PROTEIN_KINASE_DOM"/>
    <property type="match status" value="1"/>
</dbReference>
<sequence>MASVDNVSSKVASVDNVSSKVLTNNDLDIFGYKVLDIIQTGSKDNQCKILTVRDNKQKYIMKLIPISTSNSSRLDCQLLEVDISARIKHPNIMSATKIFGCDAYYGLLFDEGIPLLKYITTHKLSIDQKKLIMYNLLQGILFLHQNCIAHLDLKCENIVITGISAPTPKIIDFGAASMTESNTTIDFHDYNKYYYTSFEGDGKTHGSASDIQMLGMIFIDILLESNLSLMEYQ</sequence>
<dbReference type="InterPro" id="IPR011009">
    <property type="entry name" value="Kinase-like_dom_sf"/>
</dbReference>
<dbReference type="SMART" id="SM00220">
    <property type="entry name" value="S_TKc"/>
    <property type="match status" value="1"/>
</dbReference>
<organism evidence="2">
    <name type="scientific">Solumvirus sp</name>
    <dbReference type="NCBI Taxonomy" id="2487773"/>
    <lineage>
        <taxon>Viruses</taxon>
        <taxon>Pithoviruses</taxon>
    </lineage>
</organism>
<dbReference type="PROSITE" id="PS00108">
    <property type="entry name" value="PROTEIN_KINASE_ST"/>
    <property type="match status" value="1"/>
</dbReference>
<dbReference type="EMBL" id="MK072499">
    <property type="protein sequence ID" value="AYV86201.1"/>
    <property type="molecule type" value="Genomic_DNA"/>
</dbReference>
<dbReference type="GO" id="GO:0005524">
    <property type="term" value="F:ATP binding"/>
    <property type="evidence" value="ECO:0007669"/>
    <property type="project" value="InterPro"/>
</dbReference>
<name>A0A3G5AIS2_9VIRU</name>
<dbReference type="InterPro" id="IPR008271">
    <property type="entry name" value="Ser/Thr_kinase_AS"/>
</dbReference>
<keyword evidence="2" id="KW-0418">Kinase</keyword>
<keyword evidence="2" id="KW-0723">Serine/threonine-protein kinase</keyword>
<dbReference type="PANTHER" id="PTHR44167">
    <property type="entry name" value="OVARIAN-SPECIFIC SERINE/THREONINE-PROTEIN KINASE LOK-RELATED"/>
    <property type="match status" value="1"/>
</dbReference>
<proteinExistence type="predicted"/>
<accession>A0A3G5AIS2</accession>
<dbReference type="InterPro" id="IPR000719">
    <property type="entry name" value="Prot_kinase_dom"/>
</dbReference>
<reference evidence="2" key="1">
    <citation type="submission" date="2018-10" db="EMBL/GenBank/DDBJ databases">
        <title>Hidden diversity of soil giant viruses.</title>
        <authorList>
            <person name="Schulz F."/>
            <person name="Alteio L."/>
            <person name="Goudeau D."/>
            <person name="Ryan E.M."/>
            <person name="Malmstrom R.R."/>
            <person name="Blanchard J."/>
            <person name="Woyke T."/>
        </authorList>
    </citation>
    <scope>NUCLEOTIDE SEQUENCE</scope>
    <source>
        <strain evidence="2">SMV1</strain>
    </source>
</reference>
<dbReference type="Pfam" id="PF00069">
    <property type="entry name" value="Pkinase"/>
    <property type="match status" value="1"/>
</dbReference>
<feature type="domain" description="Protein kinase" evidence="1">
    <location>
        <begin position="32"/>
        <end position="233"/>
    </location>
</feature>
<dbReference type="PANTHER" id="PTHR44167:SF30">
    <property type="entry name" value="PHOSPHORYLASE KINASE"/>
    <property type="match status" value="1"/>
</dbReference>
<dbReference type="SUPFAM" id="SSF56112">
    <property type="entry name" value="Protein kinase-like (PK-like)"/>
    <property type="match status" value="1"/>
</dbReference>
<dbReference type="Gene3D" id="1.10.510.10">
    <property type="entry name" value="Transferase(Phosphotransferase) domain 1"/>
    <property type="match status" value="1"/>
</dbReference>
<dbReference type="CDD" id="cd00180">
    <property type="entry name" value="PKc"/>
    <property type="match status" value="1"/>
</dbReference>
<evidence type="ECO:0000259" key="1">
    <source>
        <dbReference type="PROSITE" id="PS50011"/>
    </source>
</evidence>
<evidence type="ECO:0000313" key="2">
    <source>
        <dbReference type="EMBL" id="AYV86201.1"/>
    </source>
</evidence>